<protein>
    <submittedName>
        <fullName evidence="1">Uncharacterized protein</fullName>
    </submittedName>
</protein>
<dbReference type="Proteomes" id="UP000249354">
    <property type="component" value="Unassembled WGS sequence"/>
</dbReference>
<name>A0A2W4VMV9_9CYAN</name>
<dbReference type="AlphaFoldDB" id="A0A2W4VMV9"/>
<sequence length="88" mass="10311">MARAKQADRLERQLAIECEKRQALELKLKRLEQWQIKPVVELIAKATVKLPVTADESSEFEWRDVPNAELNGARRHDAYRVHLSSFRK</sequence>
<comment type="caution">
    <text evidence="1">The sequence shown here is derived from an EMBL/GenBank/DDBJ whole genome shotgun (WGS) entry which is preliminary data.</text>
</comment>
<reference evidence="2" key="1">
    <citation type="submission" date="2018-04" db="EMBL/GenBank/DDBJ databases">
        <authorList>
            <person name="Cornet L."/>
        </authorList>
    </citation>
    <scope>NUCLEOTIDE SEQUENCE [LARGE SCALE GENOMIC DNA]</scope>
</reference>
<organism evidence="1 2">
    <name type="scientific">Leptolyngbya foveolarum</name>
    <dbReference type="NCBI Taxonomy" id="47253"/>
    <lineage>
        <taxon>Bacteria</taxon>
        <taxon>Bacillati</taxon>
        <taxon>Cyanobacteriota</taxon>
        <taxon>Cyanophyceae</taxon>
        <taxon>Leptolyngbyales</taxon>
        <taxon>Leptolyngbyaceae</taxon>
        <taxon>Leptolyngbya group</taxon>
        <taxon>Leptolyngbya</taxon>
    </lineage>
</organism>
<gene>
    <name evidence="1" type="ORF">DCF25_22270</name>
</gene>
<dbReference type="EMBL" id="QBMC01000278">
    <property type="protein sequence ID" value="PZO08418.1"/>
    <property type="molecule type" value="Genomic_DNA"/>
</dbReference>
<evidence type="ECO:0000313" key="1">
    <source>
        <dbReference type="EMBL" id="PZO08418.1"/>
    </source>
</evidence>
<accession>A0A2W4VMV9</accession>
<proteinExistence type="predicted"/>
<reference evidence="1 2" key="2">
    <citation type="submission" date="2018-06" db="EMBL/GenBank/DDBJ databases">
        <title>Metagenomic assembly of (sub)arctic Cyanobacteria and their associated microbiome from non-axenic cultures.</title>
        <authorList>
            <person name="Baurain D."/>
        </authorList>
    </citation>
    <scope>NUCLEOTIDE SEQUENCE [LARGE SCALE GENOMIC DNA]</scope>
    <source>
        <strain evidence="1">ULC129bin1</strain>
    </source>
</reference>
<evidence type="ECO:0000313" key="2">
    <source>
        <dbReference type="Proteomes" id="UP000249354"/>
    </source>
</evidence>